<name>A0ABP8CJK0_9ACTN</name>
<organism evidence="4 5">
    <name type="scientific">Actinomadura meridiana</name>
    <dbReference type="NCBI Taxonomy" id="559626"/>
    <lineage>
        <taxon>Bacteria</taxon>
        <taxon>Bacillati</taxon>
        <taxon>Actinomycetota</taxon>
        <taxon>Actinomycetes</taxon>
        <taxon>Streptosporangiales</taxon>
        <taxon>Thermomonosporaceae</taxon>
        <taxon>Actinomadura</taxon>
    </lineage>
</organism>
<sequence>MIEMQEVTEDVAALRRTFGCFPSGVTAVCALVDGTPTGMAASTFTSVSLAPPLVSICVQNTSETWPKLRNAPRLGLSVLAENHNEACLRLSRKEGDRFTGVDWEARPGGGVFVLDATAWLDCRLHDEIPAGDHMIVLLEVQCLAARPETPPLVFHTSRFRRLAPA</sequence>
<dbReference type="SMART" id="SM00903">
    <property type="entry name" value="Flavin_Reduct"/>
    <property type="match status" value="1"/>
</dbReference>
<keyword evidence="2" id="KW-0560">Oxidoreductase</keyword>
<dbReference type="Pfam" id="PF01613">
    <property type="entry name" value="Flavin_Reduct"/>
    <property type="match status" value="1"/>
</dbReference>
<dbReference type="SUPFAM" id="SSF50475">
    <property type="entry name" value="FMN-binding split barrel"/>
    <property type="match status" value="1"/>
</dbReference>
<reference evidence="5" key="1">
    <citation type="journal article" date="2019" name="Int. J. Syst. Evol. Microbiol.">
        <title>The Global Catalogue of Microorganisms (GCM) 10K type strain sequencing project: providing services to taxonomists for standard genome sequencing and annotation.</title>
        <authorList>
            <consortium name="The Broad Institute Genomics Platform"/>
            <consortium name="The Broad Institute Genome Sequencing Center for Infectious Disease"/>
            <person name="Wu L."/>
            <person name="Ma J."/>
        </authorList>
    </citation>
    <scope>NUCLEOTIDE SEQUENCE [LARGE SCALE GENOMIC DNA]</scope>
    <source>
        <strain evidence="5">JCM 17440</strain>
    </source>
</reference>
<dbReference type="Gene3D" id="2.30.110.10">
    <property type="entry name" value="Electron Transport, Fmn-binding Protein, Chain A"/>
    <property type="match status" value="1"/>
</dbReference>
<dbReference type="PANTHER" id="PTHR30466:SF11">
    <property type="entry name" value="FLAVIN-DEPENDENT MONOOXYGENASE, REDUCTASE SUBUNIT HSAB"/>
    <property type="match status" value="1"/>
</dbReference>
<evidence type="ECO:0000313" key="4">
    <source>
        <dbReference type="EMBL" id="GAA4240091.1"/>
    </source>
</evidence>
<gene>
    <name evidence="4" type="ORF">GCM10022254_63530</name>
</gene>
<accession>A0ABP8CJK0</accession>
<feature type="domain" description="Flavin reductase like" evidence="3">
    <location>
        <begin position="18"/>
        <end position="161"/>
    </location>
</feature>
<dbReference type="InterPro" id="IPR012349">
    <property type="entry name" value="Split_barrel_FMN-bd"/>
</dbReference>
<proteinExistence type="inferred from homology"/>
<comment type="similarity">
    <text evidence="1">Belongs to the non-flavoprotein flavin reductase family.</text>
</comment>
<keyword evidence="5" id="KW-1185">Reference proteome</keyword>
<evidence type="ECO:0000256" key="2">
    <source>
        <dbReference type="ARBA" id="ARBA00023002"/>
    </source>
</evidence>
<dbReference type="InterPro" id="IPR002563">
    <property type="entry name" value="Flavin_Rdtase-like_dom"/>
</dbReference>
<dbReference type="PANTHER" id="PTHR30466">
    <property type="entry name" value="FLAVIN REDUCTASE"/>
    <property type="match status" value="1"/>
</dbReference>
<dbReference type="InterPro" id="IPR050268">
    <property type="entry name" value="NADH-dep_flavin_reductase"/>
</dbReference>
<protein>
    <submittedName>
        <fullName evidence="4">Flavin reductase family protein</fullName>
    </submittedName>
</protein>
<evidence type="ECO:0000313" key="5">
    <source>
        <dbReference type="Proteomes" id="UP001501710"/>
    </source>
</evidence>
<dbReference type="Proteomes" id="UP001501710">
    <property type="component" value="Unassembled WGS sequence"/>
</dbReference>
<evidence type="ECO:0000256" key="1">
    <source>
        <dbReference type="ARBA" id="ARBA00008898"/>
    </source>
</evidence>
<evidence type="ECO:0000259" key="3">
    <source>
        <dbReference type="SMART" id="SM00903"/>
    </source>
</evidence>
<dbReference type="EMBL" id="BAABAS010000021">
    <property type="protein sequence ID" value="GAA4240091.1"/>
    <property type="molecule type" value="Genomic_DNA"/>
</dbReference>
<comment type="caution">
    <text evidence="4">The sequence shown here is derived from an EMBL/GenBank/DDBJ whole genome shotgun (WGS) entry which is preliminary data.</text>
</comment>